<dbReference type="EMBL" id="ML145196">
    <property type="protein sequence ID" value="TBU54152.1"/>
    <property type="molecule type" value="Genomic_DNA"/>
</dbReference>
<accession>A0A4Q9PJ97</accession>
<sequence length="134" mass="14655">MTGDWLARRLSAGLITFPASSRRLDATPALIDMRVDGMIEIDHGHRVRRGGRERSSTPTRSPKPGVDTRRPRNAQHVPFAKMLSKTLSGVLLSARSSCSACRIGTTLCLMYLARAQTGLPLRASLLLLSRTGEE</sequence>
<gene>
    <name evidence="2" type="ORF">BD310DRAFT_103717</name>
</gene>
<keyword evidence="3" id="KW-1185">Reference proteome</keyword>
<evidence type="ECO:0000313" key="3">
    <source>
        <dbReference type="Proteomes" id="UP000292082"/>
    </source>
</evidence>
<evidence type="ECO:0000313" key="2">
    <source>
        <dbReference type="EMBL" id="TBU54152.1"/>
    </source>
</evidence>
<feature type="region of interest" description="Disordered" evidence="1">
    <location>
        <begin position="43"/>
        <end position="75"/>
    </location>
</feature>
<proteinExistence type="predicted"/>
<dbReference type="Proteomes" id="UP000292082">
    <property type="component" value="Unassembled WGS sequence"/>
</dbReference>
<name>A0A4Q9PJ97_9APHY</name>
<evidence type="ECO:0000256" key="1">
    <source>
        <dbReference type="SAM" id="MobiDB-lite"/>
    </source>
</evidence>
<feature type="compositionally biased region" description="Basic and acidic residues" evidence="1">
    <location>
        <begin position="43"/>
        <end position="55"/>
    </location>
</feature>
<reference evidence="2 3" key="1">
    <citation type="submission" date="2019-01" db="EMBL/GenBank/DDBJ databases">
        <title>Draft genome sequences of three monokaryotic isolates of the white-rot basidiomycete fungus Dichomitus squalens.</title>
        <authorList>
            <consortium name="DOE Joint Genome Institute"/>
            <person name="Lopez S.C."/>
            <person name="Andreopoulos B."/>
            <person name="Pangilinan J."/>
            <person name="Lipzen A."/>
            <person name="Riley R."/>
            <person name="Ahrendt S."/>
            <person name="Ng V."/>
            <person name="Barry K."/>
            <person name="Daum C."/>
            <person name="Grigoriev I.V."/>
            <person name="Hilden K.S."/>
            <person name="Makela M.R."/>
            <person name="de Vries R.P."/>
        </authorList>
    </citation>
    <scope>NUCLEOTIDE SEQUENCE [LARGE SCALE GENOMIC DNA]</scope>
    <source>
        <strain evidence="2 3">CBS 464.89</strain>
    </source>
</reference>
<dbReference type="AlphaFoldDB" id="A0A4Q9PJ97"/>
<organism evidence="2 3">
    <name type="scientific">Dichomitus squalens</name>
    <dbReference type="NCBI Taxonomy" id="114155"/>
    <lineage>
        <taxon>Eukaryota</taxon>
        <taxon>Fungi</taxon>
        <taxon>Dikarya</taxon>
        <taxon>Basidiomycota</taxon>
        <taxon>Agaricomycotina</taxon>
        <taxon>Agaricomycetes</taxon>
        <taxon>Polyporales</taxon>
        <taxon>Polyporaceae</taxon>
        <taxon>Dichomitus</taxon>
    </lineage>
</organism>
<protein>
    <submittedName>
        <fullName evidence="2">Uncharacterized protein</fullName>
    </submittedName>
</protein>